<dbReference type="GO" id="GO:0004601">
    <property type="term" value="F:peroxidase activity"/>
    <property type="evidence" value="ECO:0007669"/>
    <property type="project" value="InterPro"/>
</dbReference>
<dbReference type="OrthoDB" id="9807532at2"/>
<dbReference type="FunCoup" id="A0A212QVQ1">
    <property type="interactions" value="58"/>
</dbReference>
<dbReference type="InParanoid" id="A0A212QVQ1"/>
<dbReference type="Proteomes" id="UP000197025">
    <property type="component" value="Unassembled WGS sequence"/>
</dbReference>
<name>A0A212QVQ1_9CHLR</name>
<dbReference type="InterPro" id="IPR052707">
    <property type="entry name" value="OsmC_Ohr_Peroxiredoxin"/>
</dbReference>
<evidence type="ECO:0000313" key="2">
    <source>
        <dbReference type="Proteomes" id="UP000197025"/>
    </source>
</evidence>
<dbReference type="Gene3D" id="3.30.300.20">
    <property type="match status" value="1"/>
</dbReference>
<gene>
    <name evidence="1" type="ORF">SAMN02746019_00006720</name>
</gene>
<dbReference type="InterPro" id="IPR015946">
    <property type="entry name" value="KH_dom-like_a/b"/>
</dbReference>
<sequence>MPLVERKAQVIWEGDLRTGSGTLQVGSGALSGLRVTFSSRAEAPQGLTSPEELLAAAHAICYAMALSHVLTQAGHRPERLTVAATCAWDPAALRITRMVLQVEAQAPGLESHRLQELAQQAEQVCPVSNALRGNVEITLQV</sequence>
<reference evidence="2" key="1">
    <citation type="submission" date="2017-06" db="EMBL/GenBank/DDBJ databases">
        <authorList>
            <person name="Varghese N."/>
            <person name="Submissions S."/>
        </authorList>
    </citation>
    <scope>NUCLEOTIDE SEQUENCE [LARGE SCALE GENOMIC DNA]</scope>
    <source>
        <strain evidence="2">JAD2</strain>
    </source>
</reference>
<dbReference type="RefSeq" id="WP_088570934.1">
    <property type="nucleotide sequence ID" value="NZ_FYEK01000025.1"/>
</dbReference>
<dbReference type="InterPro" id="IPR036102">
    <property type="entry name" value="OsmC/Ohrsf"/>
</dbReference>
<evidence type="ECO:0000313" key="1">
    <source>
        <dbReference type="EMBL" id="SNB63605.1"/>
    </source>
</evidence>
<dbReference type="Pfam" id="PF02566">
    <property type="entry name" value="OsmC"/>
    <property type="match status" value="1"/>
</dbReference>
<dbReference type="SUPFAM" id="SSF82784">
    <property type="entry name" value="OsmC-like"/>
    <property type="match status" value="1"/>
</dbReference>
<protein>
    <submittedName>
        <fullName evidence="1">Osmotically inducible protein OsmC</fullName>
    </submittedName>
</protein>
<dbReference type="PANTHER" id="PTHR42830">
    <property type="entry name" value="OSMOTICALLY INDUCIBLE FAMILY PROTEIN"/>
    <property type="match status" value="1"/>
</dbReference>
<dbReference type="InterPro" id="IPR003718">
    <property type="entry name" value="OsmC/Ohr_fam"/>
</dbReference>
<dbReference type="InterPro" id="IPR019904">
    <property type="entry name" value="Peroxiredoxin_OsmC"/>
</dbReference>
<dbReference type="GO" id="GO:0006979">
    <property type="term" value="P:response to oxidative stress"/>
    <property type="evidence" value="ECO:0007669"/>
    <property type="project" value="InterPro"/>
</dbReference>
<proteinExistence type="predicted"/>
<dbReference type="PANTHER" id="PTHR42830:SF1">
    <property type="entry name" value="OSMOTICALLY INDUCIBLE FAMILY PROTEIN"/>
    <property type="match status" value="1"/>
</dbReference>
<dbReference type="AlphaFoldDB" id="A0A212QVQ1"/>
<accession>A0A212QVQ1</accession>
<organism evidence="1 2">
    <name type="scientific">Thermoflexus hugenholtzii JAD2</name>
    <dbReference type="NCBI Taxonomy" id="877466"/>
    <lineage>
        <taxon>Bacteria</taxon>
        <taxon>Bacillati</taxon>
        <taxon>Chloroflexota</taxon>
        <taxon>Thermoflexia</taxon>
        <taxon>Thermoflexales</taxon>
        <taxon>Thermoflexaceae</taxon>
        <taxon>Thermoflexus</taxon>
    </lineage>
</organism>
<keyword evidence="2" id="KW-1185">Reference proteome</keyword>
<dbReference type="EMBL" id="FYEK01000025">
    <property type="protein sequence ID" value="SNB63605.1"/>
    <property type="molecule type" value="Genomic_DNA"/>
</dbReference>
<dbReference type="NCBIfam" id="TIGR03562">
    <property type="entry name" value="osmo_induc_OsmC"/>
    <property type="match status" value="1"/>
</dbReference>